<dbReference type="Proteomes" id="UP000828390">
    <property type="component" value="Unassembled WGS sequence"/>
</dbReference>
<keyword evidence="2" id="KW-1185">Reference proteome</keyword>
<evidence type="ECO:0000313" key="2">
    <source>
        <dbReference type="Proteomes" id="UP000828390"/>
    </source>
</evidence>
<proteinExistence type="predicted"/>
<comment type="caution">
    <text evidence="1">The sequence shown here is derived from an EMBL/GenBank/DDBJ whole genome shotgun (WGS) entry which is preliminary data.</text>
</comment>
<gene>
    <name evidence="1" type="ORF">DPMN_174908</name>
</gene>
<name>A0A9D4E765_DREPO</name>
<dbReference type="EMBL" id="JAIWYP010000009">
    <property type="protein sequence ID" value="KAH3773546.1"/>
    <property type="molecule type" value="Genomic_DNA"/>
</dbReference>
<sequence>MYASFRKTSIYPYDPNAIDSAIFKPSEALQQGTSPLNIQPSEKEVYQFFCNKTQTSMKQPTKKRTYLSSVVSGKAITEDVMVQRIHEHEDYRNTKTKSQKLNNTEQPGPFGIIKILSPVHAIDESSDDAADIDVCCVCNQFTPSAVRLSTSLMYVRWVQCSQCVHWVHLLYCSQVRVVRRVKRSCVLTVYGRSEIIYNIYLC</sequence>
<accession>A0A9D4E765</accession>
<reference evidence="1" key="1">
    <citation type="journal article" date="2019" name="bioRxiv">
        <title>The Genome of the Zebra Mussel, Dreissena polymorpha: A Resource for Invasive Species Research.</title>
        <authorList>
            <person name="McCartney M.A."/>
            <person name="Auch B."/>
            <person name="Kono T."/>
            <person name="Mallez S."/>
            <person name="Zhang Y."/>
            <person name="Obille A."/>
            <person name="Becker A."/>
            <person name="Abrahante J.E."/>
            <person name="Garbe J."/>
            <person name="Badalamenti J.P."/>
            <person name="Herman A."/>
            <person name="Mangelson H."/>
            <person name="Liachko I."/>
            <person name="Sullivan S."/>
            <person name="Sone E.D."/>
            <person name="Koren S."/>
            <person name="Silverstein K.A.T."/>
            <person name="Beckman K.B."/>
            <person name="Gohl D.M."/>
        </authorList>
    </citation>
    <scope>NUCLEOTIDE SEQUENCE</scope>
    <source>
        <strain evidence="1">Duluth1</strain>
        <tissue evidence="1">Whole animal</tissue>
    </source>
</reference>
<protein>
    <submittedName>
        <fullName evidence="1">Uncharacterized protein</fullName>
    </submittedName>
</protein>
<reference evidence="1" key="2">
    <citation type="submission" date="2020-11" db="EMBL/GenBank/DDBJ databases">
        <authorList>
            <person name="McCartney M.A."/>
            <person name="Auch B."/>
            <person name="Kono T."/>
            <person name="Mallez S."/>
            <person name="Becker A."/>
            <person name="Gohl D.M."/>
            <person name="Silverstein K.A.T."/>
            <person name="Koren S."/>
            <person name="Bechman K.B."/>
            <person name="Herman A."/>
            <person name="Abrahante J.E."/>
            <person name="Garbe J."/>
        </authorList>
    </citation>
    <scope>NUCLEOTIDE SEQUENCE</scope>
    <source>
        <strain evidence="1">Duluth1</strain>
        <tissue evidence="1">Whole animal</tissue>
    </source>
</reference>
<organism evidence="1 2">
    <name type="scientific">Dreissena polymorpha</name>
    <name type="common">Zebra mussel</name>
    <name type="synonym">Mytilus polymorpha</name>
    <dbReference type="NCBI Taxonomy" id="45954"/>
    <lineage>
        <taxon>Eukaryota</taxon>
        <taxon>Metazoa</taxon>
        <taxon>Spiralia</taxon>
        <taxon>Lophotrochozoa</taxon>
        <taxon>Mollusca</taxon>
        <taxon>Bivalvia</taxon>
        <taxon>Autobranchia</taxon>
        <taxon>Heteroconchia</taxon>
        <taxon>Euheterodonta</taxon>
        <taxon>Imparidentia</taxon>
        <taxon>Neoheterodontei</taxon>
        <taxon>Myida</taxon>
        <taxon>Dreissenoidea</taxon>
        <taxon>Dreissenidae</taxon>
        <taxon>Dreissena</taxon>
    </lineage>
</organism>
<evidence type="ECO:0000313" key="1">
    <source>
        <dbReference type="EMBL" id="KAH3773546.1"/>
    </source>
</evidence>
<dbReference type="AlphaFoldDB" id="A0A9D4E765"/>